<organism evidence="4 5">
    <name type="scientific">[Eubacterium] hominis</name>
    <dbReference type="NCBI Taxonomy" id="2764325"/>
    <lineage>
        <taxon>Bacteria</taxon>
        <taxon>Bacillati</taxon>
        <taxon>Bacillota</taxon>
        <taxon>Erysipelotrichia</taxon>
        <taxon>Erysipelotrichales</taxon>
        <taxon>Erysipelotrichaceae</taxon>
        <taxon>Amedibacillus</taxon>
    </lineage>
</organism>
<feature type="domain" description="SHSP" evidence="3">
    <location>
        <begin position="16"/>
        <end position="131"/>
    </location>
</feature>
<evidence type="ECO:0000256" key="2">
    <source>
        <dbReference type="RuleBase" id="RU003616"/>
    </source>
</evidence>
<comment type="similarity">
    <text evidence="1 2">Belongs to the small heat shock protein (HSP20) family.</text>
</comment>
<dbReference type="RefSeq" id="WP_117452014.1">
    <property type="nucleotide sequence ID" value="NZ_CP060636.1"/>
</dbReference>
<proteinExistence type="inferred from homology"/>
<evidence type="ECO:0000259" key="3">
    <source>
        <dbReference type="PROSITE" id="PS01031"/>
    </source>
</evidence>
<dbReference type="InterPro" id="IPR031107">
    <property type="entry name" value="Small_HSP"/>
</dbReference>
<dbReference type="CDD" id="cd06471">
    <property type="entry name" value="ACD_LpsHSP_like"/>
    <property type="match status" value="1"/>
</dbReference>
<dbReference type="EMBL" id="CP060636">
    <property type="protein sequence ID" value="QNM14317.1"/>
    <property type="molecule type" value="Genomic_DNA"/>
</dbReference>
<dbReference type="Pfam" id="PF00011">
    <property type="entry name" value="HSP20"/>
    <property type="match status" value="1"/>
</dbReference>
<keyword evidence="5" id="KW-1185">Reference proteome</keyword>
<evidence type="ECO:0000256" key="1">
    <source>
        <dbReference type="PROSITE-ProRule" id="PRU00285"/>
    </source>
</evidence>
<dbReference type="SUPFAM" id="SSF49764">
    <property type="entry name" value="HSP20-like chaperones"/>
    <property type="match status" value="1"/>
</dbReference>
<evidence type="ECO:0000313" key="5">
    <source>
        <dbReference type="Proteomes" id="UP000515856"/>
    </source>
</evidence>
<name>A0A7G9GU35_9FIRM</name>
<dbReference type="Proteomes" id="UP000515856">
    <property type="component" value="Chromosome"/>
</dbReference>
<reference evidence="4 5" key="1">
    <citation type="submission" date="2020-08" db="EMBL/GenBank/DDBJ databases">
        <authorList>
            <person name="Liu C."/>
            <person name="Sun Q."/>
        </authorList>
    </citation>
    <scope>NUCLEOTIDE SEQUENCE [LARGE SCALE GENOMIC DNA]</scope>
    <source>
        <strain evidence="4 5">NSJ-61</strain>
    </source>
</reference>
<protein>
    <submittedName>
        <fullName evidence="4">Hsp20/alpha crystallin family protein</fullName>
    </submittedName>
</protein>
<dbReference type="AlphaFoldDB" id="A0A7G9GU35"/>
<sequence>MMRFLPGLFNEGFDDMFHDVHNMKCDIKEKDGNYLLDIELPGYKKENIHMDLKDGYLTIQATRLNNEEERNEAGQIIRQERFSGSCSRSFYIGEGIRPEDIKAAYENGELKITVPKEPVKKVEETTFIPIE</sequence>
<dbReference type="PROSITE" id="PS01031">
    <property type="entry name" value="SHSP"/>
    <property type="match status" value="1"/>
</dbReference>
<dbReference type="KEGG" id="ehn:H9Q80_13400"/>
<accession>A0A7G9GU35</accession>
<dbReference type="InterPro" id="IPR002068">
    <property type="entry name" value="A-crystallin/Hsp20_dom"/>
</dbReference>
<dbReference type="InterPro" id="IPR008978">
    <property type="entry name" value="HSP20-like_chaperone"/>
</dbReference>
<dbReference type="PANTHER" id="PTHR11527">
    <property type="entry name" value="HEAT-SHOCK PROTEIN 20 FAMILY MEMBER"/>
    <property type="match status" value="1"/>
</dbReference>
<evidence type="ECO:0000313" key="4">
    <source>
        <dbReference type="EMBL" id="QNM14317.1"/>
    </source>
</evidence>
<dbReference type="Gene3D" id="2.60.40.790">
    <property type="match status" value="1"/>
</dbReference>
<gene>
    <name evidence="4" type="ORF">H9Q80_13400</name>
</gene>